<protein>
    <submittedName>
        <fullName evidence="2">Uncharacterized protein</fullName>
    </submittedName>
</protein>
<keyword evidence="3" id="KW-1185">Reference proteome</keyword>
<keyword evidence="1" id="KW-0732">Signal</keyword>
<comment type="caution">
    <text evidence="2">The sequence shown here is derived from an EMBL/GenBank/DDBJ whole genome shotgun (WGS) entry which is preliminary data.</text>
</comment>
<proteinExistence type="predicted"/>
<sequence length="47" mass="5095">MSLLLCLSFNVVNQASGTVESTAAVGYLHHLSEMNVTVQPRKSSARF</sequence>
<accession>L8WIM5</accession>
<dbReference type="HOGENOM" id="CLU_3175694_0_0_1"/>
<name>L8WIM5_THACA</name>
<feature type="chain" id="PRO_5003996904" evidence="1">
    <location>
        <begin position="18"/>
        <end position="47"/>
    </location>
</feature>
<dbReference type="Proteomes" id="UP000011668">
    <property type="component" value="Unassembled WGS sequence"/>
</dbReference>
<reference evidence="2 3" key="1">
    <citation type="journal article" date="2013" name="Nat. Commun.">
        <title>The evolution and pathogenic mechanisms of the rice sheath blight pathogen.</title>
        <authorList>
            <person name="Zheng A."/>
            <person name="Lin R."/>
            <person name="Xu L."/>
            <person name="Qin P."/>
            <person name="Tang C."/>
            <person name="Ai P."/>
            <person name="Zhang D."/>
            <person name="Liu Y."/>
            <person name="Sun Z."/>
            <person name="Feng H."/>
            <person name="Wang Y."/>
            <person name="Chen Y."/>
            <person name="Liang X."/>
            <person name="Fu R."/>
            <person name="Li Q."/>
            <person name="Zhang J."/>
            <person name="Yu X."/>
            <person name="Xie Z."/>
            <person name="Ding L."/>
            <person name="Guan P."/>
            <person name="Tang J."/>
            <person name="Liang Y."/>
            <person name="Wang S."/>
            <person name="Deng Q."/>
            <person name="Li S."/>
            <person name="Zhu J."/>
            <person name="Wang L."/>
            <person name="Liu H."/>
            <person name="Li P."/>
        </authorList>
    </citation>
    <scope>NUCLEOTIDE SEQUENCE [LARGE SCALE GENOMIC DNA]</scope>
    <source>
        <strain evidence="3">AG-1 IA</strain>
    </source>
</reference>
<evidence type="ECO:0000313" key="2">
    <source>
        <dbReference type="EMBL" id="ELU36199.1"/>
    </source>
</evidence>
<evidence type="ECO:0000256" key="1">
    <source>
        <dbReference type="SAM" id="SignalP"/>
    </source>
</evidence>
<evidence type="ECO:0000313" key="3">
    <source>
        <dbReference type="Proteomes" id="UP000011668"/>
    </source>
</evidence>
<dbReference type="AlphaFoldDB" id="L8WIM5"/>
<gene>
    <name evidence="2" type="ORF">AG1IA_09770</name>
</gene>
<dbReference type="EMBL" id="AFRT01004018">
    <property type="protein sequence ID" value="ELU36199.1"/>
    <property type="molecule type" value="Genomic_DNA"/>
</dbReference>
<feature type="signal peptide" evidence="1">
    <location>
        <begin position="1"/>
        <end position="17"/>
    </location>
</feature>
<organism evidence="2 3">
    <name type="scientific">Thanatephorus cucumeris (strain AG1-IA)</name>
    <name type="common">Rice sheath blight fungus</name>
    <name type="synonym">Rhizoctonia solani</name>
    <dbReference type="NCBI Taxonomy" id="983506"/>
    <lineage>
        <taxon>Eukaryota</taxon>
        <taxon>Fungi</taxon>
        <taxon>Dikarya</taxon>
        <taxon>Basidiomycota</taxon>
        <taxon>Agaricomycotina</taxon>
        <taxon>Agaricomycetes</taxon>
        <taxon>Cantharellales</taxon>
        <taxon>Ceratobasidiaceae</taxon>
        <taxon>Rhizoctonia</taxon>
        <taxon>Rhizoctonia solani AG-1</taxon>
    </lineage>
</organism>